<dbReference type="Pfam" id="PF12710">
    <property type="entry name" value="HAD"/>
    <property type="match status" value="1"/>
</dbReference>
<comment type="pathway">
    <text evidence="2">Amino-acid biosynthesis; L-serine biosynthesis; L-serine from 3-phospho-D-glycerate: step 3/3.</text>
</comment>
<proteinExistence type="predicted"/>
<dbReference type="EMBL" id="BJNN01000189">
    <property type="protein sequence ID" value="GEC65242.1"/>
    <property type="molecule type" value="Genomic_DNA"/>
</dbReference>
<evidence type="ECO:0000256" key="3">
    <source>
        <dbReference type="ARBA" id="ARBA00012640"/>
    </source>
</evidence>
<dbReference type="Gene3D" id="3.40.50.1000">
    <property type="entry name" value="HAD superfamily/HAD-like"/>
    <property type="match status" value="1"/>
</dbReference>
<organism evidence="13 14">
    <name type="scientific">Novacetimonas hansenii</name>
    <name type="common">Komagataeibacter hansenii</name>
    <dbReference type="NCBI Taxonomy" id="436"/>
    <lineage>
        <taxon>Bacteria</taxon>
        <taxon>Pseudomonadati</taxon>
        <taxon>Pseudomonadota</taxon>
        <taxon>Alphaproteobacteria</taxon>
        <taxon>Acetobacterales</taxon>
        <taxon>Acetobacteraceae</taxon>
        <taxon>Novacetimonas</taxon>
    </lineage>
</organism>
<sequence>MTVLTRRRALASGLAACMAPAVPSFTRAATPVLAPLKWAPRTRQVIENLIATHGTTGPDARNNPARRPYAVFDWDNTCIAGDCEETLLHYTASRFLFAMPPHVFAQATALDVPARIFDGEFRTVDGRRVRFADLHADLCADHATLAARQGTPAADDLILLSLRSKLVFAYDAINATCDGDVACRWIIRLLAGYDASGLAALARASNAWHLGQGIGRETWITPASRPGRAGIVARPIQTGLRLTPEIAELQAALRGAGIEVYVCSASLEEVVAVFATDPDYGYGLPRANILGVRMQWPGGRLGLHGAAHWPVTYRTGKVRAIREALVRRHGQGPLLVCGDSSGDAAMLSTFADTELGLIVNRLLPGPIGTLSAQAIAQMSLPNPRFVLQGRDDNTGEWRPSEQSIPMGHTLPQLSGPVPA</sequence>
<keyword evidence="8" id="KW-0718">Serine biosynthesis</keyword>
<evidence type="ECO:0000256" key="5">
    <source>
        <dbReference type="ARBA" id="ARBA00022723"/>
    </source>
</evidence>
<comment type="cofactor">
    <cofactor evidence="1">
        <name>Mg(2+)</name>
        <dbReference type="ChEBI" id="CHEBI:18420"/>
    </cofactor>
</comment>
<dbReference type="Proteomes" id="UP000319478">
    <property type="component" value="Unassembled WGS sequence"/>
</dbReference>
<dbReference type="SUPFAM" id="SSF56784">
    <property type="entry name" value="HAD-like"/>
    <property type="match status" value="1"/>
</dbReference>
<keyword evidence="4" id="KW-0028">Amino-acid biosynthesis</keyword>
<gene>
    <name evidence="13" type="ORF">GHA01_30910</name>
</gene>
<keyword evidence="7" id="KW-0460">Magnesium</keyword>
<dbReference type="InterPro" id="IPR050582">
    <property type="entry name" value="HAD-like_SerB"/>
</dbReference>
<evidence type="ECO:0000256" key="10">
    <source>
        <dbReference type="ARBA" id="ARBA00048523"/>
    </source>
</evidence>
<evidence type="ECO:0000256" key="4">
    <source>
        <dbReference type="ARBA" id="ARBA00022605"/>
    </source>
</evidence>
<evidence type="ECO:0000256" key="6">
    <source>
        <dbReference type="ARBA" id="ARBA00022801"/>
    </source>
</evidence>
<dbReference type="EC" id="3.1.3.3" evidence="3"/>
<reference evidence="13 14" key="1">
    <citation type="submission" date="2019-06" db="EMBL/GenBank/DDBJ databases">
        <title>Whole genome shotgun sequence of Komagataeibacter hansenii NBRC 14820.</title>
        <authorList>
            <person name="Hosoyama A."/>
            <person name="Uohara A."/>
            <person name="Ohji S."/>
            <person name="Ichikawa N."/>
        </authorList>
    </citation>
    <scope>NUCLEOTIDE SEQUENCE [LARGE SCALE GENOMIC DNA]</scope>
    <source>
        <strain evidence="13 14">NBRC 14820</strain>
    </source>
</reference>
<dbReference type="PANTHER" id="PTHR43344:SF2">
    <property type="entry name" value="PHOSPHOSERINE PHOSPHATASE"/>
    <property type="match status" value="1"/>
</dbReference>
<evidence type="ECO:0000256" key="7">
    <source>
        <dbReference type="ARBA" id="ARBA00022842"/>
    </source>
</evidence>
<evidence type="ECO:0000256" key="1">
    <source>
        <dbReference type="ARBA" id="ARBA00001946"/>
    </source>
</evidence>
<keyword evidence="5" id="KW-0479">Metal-binding</keyword>
<evidence type="ECO:0000256" key="12">
    <source>
        <dbReference type="SAM" id="SignalP"/>
    </source>
</evidence>
<dbReference type="Gene3D" id="1.20.1440.320">
    <property type="match status" value="1"/>
</dbReference>
<evidence type="ECO:0000256" key="2">
    <source>
        <dbReference type="ARBA" id="ARBA00005135"/>
    </source>
</evidence>
<feature type="region of interest" description="Disordered" evidence="11">
    <location>
        <begin position="389"/>
        <end position="419"/>
    </location>
</feature>
<feature type="compositionally biased region" description="Basic and acidic residues" evidence="11">
    <location>
        <begin position="389"/>
        <end position="399"/>
    </location>
</feature>
<evidence type="ECO:0000256" key="9">
    <source>
        <dbReference type="ARBA" id="ARBA00048138"/>
    </source>
</evidence>
<dbReference type="InterPro" id="IPR023214">
    <property type="entry name" value="HAD_sf"/>
</dbReference>
<dbReference type="PROSITE" id="PS51318">
    <property type="entry name" value="TAT"/>
    <property type="match status" value="1"/>
</dbReference>
<dbReference type="InterPro" id="IPR006311">
    <property type="entry name" value="TAT_signal"/>
</dbReference>
<comment type="caution">
    <text evidence="13">The sequence shown here is derived from an EMBL/GenBank/DDBJ whole genome shotgun (WGS) entry which is preliminary data.</text>
</comment>
<dbReference type="InterPro" id="IPR036412">
    <property type="entry name" value="HAD-like_sf"/>
</dbReference>
<comment type="catalytic activity">
    <reaction evidence="10">
        <text>O-phospho-D-serine + H2O = D-serine + phosphate</text>
        <dbReference type="Rhea" id="RHEA:24873"/>
        <dbReference type="ChEBI" id="CHEBI:15377"/>
        <dbReference type="ChEBI" id="CHEBI:35247"/>
        <dbReference type="ChEBI" id="CHEBI:43474"/>
        <dbReference type="ChEBI" id="CHEBI:58680"/>
        <dbReference type="EC" id="3.1.3.3"/>
    </reaction>
</comment>
<name>A0ABQ0SIP8_NOVHA</name>
<evidence type="ECO:0000256" key="11">
    <source>
        <dbReference type="SAM" id="MobiDB-lite"/>
    </source>
</evidence>
<feature type="signal peptide" evidence="12">
    <location>
        <begin position="1"/>
        <end position="28"/>
    </location>
</feature>
<feature type="chain" id="PRO_5047241973" description="phosphoserine phosphatase" evidence="12">
    <location>
        <begin position="29"/>
        <end position="419"/>
    </location>
</feature>
<keyword evidence="14" id="KW-1185">Reference proteome</keyword>
<protein>
    <recommendedName>
        <fullName evidence="3">phosphoserine phosphatase</fullName>
        <ecNumber evidence="3">3.1.3.3</ecNumber>
    </recommendedName>
</protein>
<evidence type="ECO:0000256" key="8">
    <source>
        <dbReference type="ARBA" id="ARBA00023299"/>
    </source>
</evidence>
<evidence type="ECO:0000313" key="14">
    <source>
        <dbReference type="Proteomes" id="UP000319478"/>
    </source>
</evidence>
<accession>A0ABQ0SIP8</accession>
<evidence type="ECO:0000313" key="13">
    <source>
        <dbReference type="EMBL" id="GEC65242.1"/>
    </source>
</evidence>
<dbReference type="RefSeq" id="WP_003621511.1">
    <property type="nucleotide sequence ID" value="NZ_BJNN01000189.1"/>
</dbReference>
<comment type="catalytic activity">
    <reaction evidence="9">
        <text>O-phospho-L-serine + H2O = L-serine + phosphate</text>
        <dbReference type="Rhea" id="RHEA:21208"/>
        <dbReference type="ChEBI" id="CHEBI:15377"/>
        <dbReference type="ChEBI" id="CHEBI:33384"/>
        <dbReference type="ChEBI" id="CHEBI:43474"/>
        <dbReference type="ChEBI" id="CHEBI:57524"/>
        <dbReference type="EC" id="3.1.3.3"/>
    </reaction>
</comment>
<dbReference type="PANTHER" id="PTHR43344">
    <property type="entry name" value="PHOSPHOSERINE PHOSPHATASE"/>
    <property type="match status" value="1"/>
</dbReference>
<keyword evidence="12" id="KW-0732">Signal</keyword>
<keyword evidence="6" id="KW-0378">Hydrolase</keyword>